<comment type="caution">
    <text evidence="2">The sequence shown here is derived from an EMBL/GenBank/DDBJ whole genome shotgun (WGS) entry which is preliminary data.</text>
</comment>
<dbReference type="InterPro" id="IPR014729">
    <property type="entry name" value="Rossmann-like_a/b/a_fold"/>
</dbReference>
<reference evidence="2 3" key="1">
    <citation type="submission" date="2016-04" db="EMBL/GenBank/DDBJ databases">
        <title>Draft genome sequence of freshwater magnetotactic bacteria Magnetospirillum marisnigri SP-1 and Magnetospirillum moscoviense BB-1.</title>
        <authorList>
            <person name="Koziaeva V."/>
            <person name="Dziuba M.V."/>
            <person name="Ivanov T.M."/>
            <person name="Kuznetsov B."/>
            <person name="Grouzdev D.S."/>
        </authorList>
    </citation>
    <scope>NUCLEOTIDE SEQUENCE [LARGE SCALE GENOMIC DNA]</scope>
    <source>
        <strain evidence="2 3">SP-1</strain>
    </source>
</reference>
<feature type="domain" description="DUF218" evidence="1">
    <location>
        <begin position="10"/>
        <end position="148"/>
    </location>
</feature>
<gene>
    <name evidence="2" type="ORF">A6A04_15910</name>
</gene>
<evidence type="ECO:0000313" key="2">
    <source>
        <dbReference type="EMBL" id="OAN51450.1"/>
    </source>
</evidence>
<dbReference type="PANTHER" id="PTHR30336">
    <property type="entry name" value="INNER MEMBRANE PROTEIN, PROBABLE PERMEASE"/>
    <property type="match status" value="1"/>
</dbReference>
<name>A0A178MRV0_9PROT</name>
<evidence type="ECO:0000259" key="1">
    <source>
        <dbReference type="Pfam" id="PF02698"/>
    </source>
</evidence>
<keyword evidence="3" id="KW-1185">Reference proteome</keyword>
<dbReference type="CDD" id="cd06259">
    <property type="entry name" value="YdcF-like"/>
    <property type="match status" value="1"/>
</dbReference>
<dbReference type="STRING" id="1285242.A6A04_15910"/>
<dbReference type="InterPro" id="IPR003848">
    <property type="entry name" value="DUF218"/>
</dbReference>
<dbReference type="OrthoDB" id="9809813at2"/>
<proteinExistence type="predicted"/>
<dbReference type="Proteomes" id="UP000078428">
    <property type="component" value="Unassembled WGS sequence"/>
</dbReference>
<organism evidence="2 3">
    <name type="scientific">Paramagnetospirillum marisnigri</name>
    <dbReference type="NCBI Taxonomy" id="1285242"/>
    <lineage>
        <taxon>Bacteria</taxon>
        <taxon>Pseudomonadati</taxon>
        <taxon>Pseudomonadota</taxon>
        <taxon>Alphaproteobacteria</taxon>
        <taxon>Rhodospirillales</taxon>
        <taxon>Magnetospirillaceae</taxon>
        <taxon>Paramagnetospirillum</taxon>
    </lineage>
</organism>
<protein>
    <recommendedName>
        <fullName evidence="1">DUF218 domain-containing protein</fullName>
    </recommendedName>
</protein>
<sequence>MMTASVDRFDAAIVLGAMVRADGRPSPALARRVAHGVRLAQAGTVGHLLMSGGPVRHPRPESLVMRDLALAAGLAPERILTEETSVNTIGNARESRPMVEARGWTRLLLVSDACHLPRAIYVFRRLGLAVSPAPVWPEGLPRAEWWLAWAREAAALPWTVLRVERSRLGW</sequence>
<dbReference type="Gene3D" id="3.40.50.620">
    <property type="entry name" value="HUPs"/>
    <property type="match status" value="1"/>
</dbReference>
<dbReference type="InterPro" id="IPR051599">
    <property type="entry name" value="Cell_Envelope_Assoc"/>
</dbReference>
<dbReference type="Pfam" id="PF02698">
    <property type="entry name" value="DUF218"/>
    <property type="match status" value="1"/>
</dbReference>
<evidence type="ECO:0000313" key="3">
    <source>
        <dbReference type="Proteomes" id="UP000078428"/>
    </source>
</evidence>
<dbReference type="GO" id="GO:0005886">
    <property type="term" value="C:plasma membrane"/>
    <property type="evidence" value="ECO:0007669"/>
    <property type="project" value="TreeGrafter"/>
</dbReference>
<accession>A0A178MRV0</accession>
<dbReference type="EMBL" id="LWQT01000045">
    <property type="protein sequence ID" value="OAN51450.1"/>
    <property type="molecule type" value="Genomic_DNA"/>
</dbReference>
<dbReference type="PANTHER" id="PTHR30336:SF20">
    <property type="entry name" value="DUF218 DOMAIN-CONTAINING PROTEIN"/>
    <property type="match status" value="1"/>
</dbReference>
<dbReference type="AlphaFoldDB" id="A0A178MRV0"/>